<accession>A0A512MFI1</accession>
<dbReference type="Pfam" id="PF00126">
    <property type="entry name" value="HTH_1"/>
    <property type="match status" value="1"/>
</dbReference>
<dbReference type="PANTHER" id="PTHR30346">
    <property type="entry name" value="TRANSCRIPTIONAL DUAL REGULATOR HCAR-RELATED"/>
    <property type="match status" value="1"/>
</dbReference>
<proteinExistence type="inferred from homology"/>
<keyword evidence="7" id="KW-1185">Reference proteome</keyword>
<organism evidence="6 7">
    <name type="scientific">Brevifollis gellanilyticus</name>
    <dbReference type="NCBI Taxonomy" id="748831"/>
    <lineage>
        <taxon>Bacteria</taxon>
        <taxon>Pseudomonadati</taxon>
        <taxon>Verrucomicrobiota</taxon>
        <taxon>Verrucomicrobiia</taxon>
        <taxon>Verrucomicrobiales</taxon>
        <taxon>Verrucomicrobiaceae</taxon>
    </lineage>
</organism>
<dbReference type="InterPro" id="IPR036390">
    <property type="entry name" value="WH_DNA-bd_sf"/>
</dbReference>
<evidence type="ECO:0000256" key="3">
    <source>
        <dbReference type="ARBA" id="ARBA00023125"/>
    </source>
</evidence>
<dbReference type="PROSITE" id="PS50931">
    <property type="entry name" value="HTH_LYSR"/>
    <property type="match status" value="1"/>
</dbReference>
<dbReference type="Gene3D" id="1.10.10.10">
    <property type="entry name" value="Winged helix-like DNA-binding domain superfamily/Winged helix DNA-binding domain"/>
    <property type="match status" value="1"/>
</dbReference>
<dbReference type="GO" id="GO:0032993">
    <property type="term" value="C:protein-DNA complex"/>
    <property type="evidence" value="ECO:0007669"/>
    <property type="project" value="TreeGrafter"/>
</dbReference>
<dbReference type="GO" id="GO:0003700">
    <property type="term" value="F:DNA-binding transcription factor activity"/>
    <property type="evidence" value="ECO:0007669"/>
    <property type="project" value="InterPro"/>
</dbReference>
<evidence type="ECO:0000256" key="2">
    <source>
        <dbReference type="ARBA" id="ARBA00023015"/>
    </source>
</evidence>
<dbReference type="GO" id="GO:0003677">
    <property type="term" value="F:DNA binding"/>
    <property type="evidence" value="ECO:0007669"/>
    <property type="project" value="UniProtKB-KW"/>
</dbReference>
<feature type="domain" description="HTH lysR-type" evidence="5">
    <location>
        <begin position="1"/>
        <end position="58"/>
    </location>
</feature>
<protein>
    <recommendedName>
        <fullName evidence="5">HTH lysR-type domain-containing protein</fullName>
    </recommendedName>
</protein>
<gene>
    <name evidence="6" type="ORF">BGE01nite_47850</name>
</gene>
<dbReference type="InterPro" id="IPR005119">
    <property type="entry name" value="LysR_subst-bd"/>
</dbReference>
<dbReference type="CDD" id="cd05466">
    <property type="entry name" value="PBP2_LTTR_substrate"/>
    <property type="match status" value="1"/>
</dbReference>
<sequence length="298" mass="33779">MNIHHLELFYYVAKHQGVSAAARHIPYGIQQPAISAQIIQLEDSVGVTLFQRRPFELTDHGRELFAFIEPFFSGLPKMAERLRGGNEVHLRVGAPAAIQYCYLPRLLKALKQRFARLEFSLFTGWQGEFEARLLSGELDLVVTSMFGKPSAGMRHRDLLSLPMALLVREKSRIKSADDFWKQDRIEEPLICVEEGDALCRTFQHELQRRKIEWYPALELAALDLVAEYVAQGFGVGLIVDQPDTSPPKGTRRLRLTDFPPLTYVAMWQGKPTPLIETFLEGASHMADELGRLHSGRAP</sequence>
<comment type="similarity">
    <text evidence="1">Belongs to the LysR transcriptional regulatory family.</text>
</comment>
<evidence type="ECO:0000313" key="7">
    <source>
        <dbReference type="Proteomes" id="UP000321577"/>
    </source>
</evidence>
<keyword evidence="4" id="KW-0804">Transcription</keyword>
<dbReference type="OrthoDB" id="9785745at2"/>
<dbReference type="RefSeq" id="WP_146854449.1">
    <property type="nucleotide sequence ID" value="NZ_BKAG01000051.1"/>
</dbReference>
<keyword evidence="3" id="KW-0238">DNA-binding</keyword>
<dbReference type="Pfam" id="PF03466">
    <property type="entry name" value="LysR_substrate"/>
    <property type="match status" value="1"/>
</dbReference>
<evidence type="ECO:0000256" key="1">
    <source>
        <dbReference type="ARBA" id="ARBA00009437"/>
    </source>
</evidence>
<comment type="caution">
    <text evidence="6">The sequence shown here is derived from an EMBL/GenBank/DDBJ whole genome shotgun (WGS) entry which is preliminary data.</text>
</comment>
<dbReference type="SUPFAM" id="SSF46785">
    <property type="entry name" value="Winged helix' DNA-binding domain"/>
    <property type="match status" value="1"/>
</dbReference>
<dbReference type="Proteomes" id="UP000321577">
    <property type="component" value="Unassembled WGS sequence"/>
</dbReference>
<evidence type="ECO:0000256" key="4">
    <source>
        <dbReference type="ARBA" id="ARBA00023163"/>
    </source>
</evidence>
<dbReference type="InterPro" id="IPR036388">
    <property type="entry name" value="WH-like_DNA-bd_sf"/>
</dbReference>
<dbReference type="SUPFAM" id="SSF53850">
    <property type="entry name" value="Periplasmic binding protein-like II"/>
    <property type="match status" value="1"/>
</dbReference>
<dbReference type="AlphaFoldDB" id="A0A512MFI1"/>
<dbReference type="Gene3D" id="3.40.190.10">
    <property type="entry name" value="Periplasmic binding protein-like II"/>
    <property type="match status" value="2"/>
</dbReference>
<dbReference type="InterPro" id="IPR000847">
    <property type="entry name" value="LysR_HTH_N"/>
</dbReference>
<dbReference type="EMBL" id="BKAG01000051">
    <property type="protein sequence ID" value="GEP45494.1"/>
    <property type="molecule type" value="Genomic_DNA"/>
</dbReference>
<evidence type="ECO:0000259" key="5">
    <source>
        <dbReference type="PROSITE" id="PS50931"/>
    </source>
</evidence>
<reference evidence="6 7" key="1">
    <citation type="submission" date="2019-07" db="EMBL/GenBank/DDBJ databases">
        <title>Whole genome shotgun sequence of Brevifollis gellanilyticus NBRC 108608.</title>
        <authorList>
            <person name="Hosoyama A."/>
            <person name="Uohara A."/>
            <person name="Ohji S."/>
            <person name="Ichikawa N."/>
        </authorList>
    </citation>
    <scope>NUCLEOTIDE SEQUENCE [LARGE SCALE GENOMIC DNA]</scope>
    <source>
        <strain evidence="6 7">NBRC 108608</strain>
    </source>
</reference>
<dbReference type="PANTHER" id="PTHR30346:SF0">
    <property type="entry name" value="HCA OPERON TRANSCRIPTIONAL ACTIVATOR HCAR"/>
    <property type="match status" value="1"/>
</dbReference>
<evidence type="ECO:0000313" key="6">
    <source>
        <dbReference type="EMBL" id="GEP45494.1"/>
    </source>
</evidence>
<keyword evidence="2" id="KW-0805">Transcription regulation</keyword>
<name>A0A512MFI1_9BACT</name>